<accession>A0A1E4T1P1</accession>
<protein>
    <submittedName>
        <fullName evidence="1">Uncharacterized protein</fullName>
    </submittedName>
</protein>
<dbReference type="AlphaFoldDB" id="A0A1E4T1P1"/>
<evidence type="ECO:0000313" key="2">
    <source>
        <dbReference type="Proteomes" id="UP000094801"/>
    </source>
</evidence>
<dbReference type="Proteomes" id="UP000094801">
    <property type="component" value="Unassembled WGS sequence"/>
</dbReference>
<gene>
    <name evidence="1" type="ORF">CANARDRAFT_137885</name>
</gene>
<name>A0A1E4T1P1_9ASCO</name>
<keyword evidence="2" id="KW-1185">Reference proteome</keyword>
<organism evidence="1 2">
    <name type="scientific">[Candida] arabinofermentans NRRL YB-2248</name>
    <dbReference type="NCBI Taxonomy" id="983967"/>
    <lineage>
        <taxon>Eukaryota</taxon>
        <taxon>Fungi</taxon>
        <taxon>Dikarya</taxon>
        <taxon>Ascomycota</taxon>
        <taxon>Saccharomycotina</taxon>
        <taxon>Pichiomycetes</taxon>
        <taxon>Pichiales</taxon>
        <taxon>Pichiaceae</taxon>
        <taxon>Ogataea</taxon>
        <taxon>Ogataea/Candida clade</taxon>
    </lineage>
</organism>
<evidence type="ECO:0000313" key="1">
    <source>
        <dbReference type="EMBL" id="ODV85654.1"/>
    </source>
</evidence>
<reference evidence="2" key="1">
    <citation type="submission" date="2016-04" db="EMBL/GenBank/DDBJ databases">
        <title>Comparative genomics of biotechnologically important yeasts.</title>
        <authorList>
            <consortium name="DOE Joint Genome Institute"/>
            <person name="Riley R."/>
            <person name="Haridas S."/>
            <person name="Wolfe K.H."/>
            <person name="Lopes M.R."/>
            <person name="Hittinger C.T."/>
            <person name="Goker M."/>
            <person name="Salamov A."/>
            <person name="Wisecaver J."/>
            <person name="Long T.M."/>
            <person name="Aerts A.L."/>
            <person name="Barry K."/>
            <person name="Choi C."/>
            <person name="Clum A."/>
            <person name="Coughlan A.Y."/>
            <person name="Deshpande S."/>
            <person name="Douglass A.P."/>
            <person name="Hanson S.J."/>
            <person name="Klenk H.-P."/>
            <person name="Labutti K."/>
            <person name="Lapidus A."/>
            <person name="Lindquist E."/>
            <person name="Lipzen A."/>
            <person name="Meier-Kolthoff J.P."/>
            <person name="Ohm R.A."/>
            <person name="Otillar R.P."/>
            <person name="Pangilinan J."/>
            <person name="Peng Y."/>
            <person name="Rokas A."/>
            <person name="Rosa C.A."/>
            <person name="Scheuner C."/>
            <person name="Sibirny A.A."/>
            <person name="Slot J.C."/>
            <person name="Stielow J.B."/>
            <person name="Sun H."/>
            <person name="Kurtzman C.P."/>
            <person name="Blackwell M."/>
            <person name="Grigoriev I.V."/>
            <person name="Jeffries T.W."/>
        </authorList>
    </citation>
    <scope>NUCLEOTIDE SEQUENCE [LARGE SCALE GENOMIC DNA]</scope>
    <source>
        <strain evidence="2">NRRL YB-2248</strain>
    </source>
</reference>
<proteinExistence type="predicted"/>
<dbReference type="EMBL" id="KV453851">
    <property type="protein sequence ID" value="ODV85654.1"/>
    <property type="molecule type" value="Genomic_DNA"/>
</dbReference>
<sequence length="66" mass="7551">MKNLNKVMKMGSFTEDIHKNTFSKLLALATLFHFGALDSLPVMQDAELLKVVYAQLRYLLPACHQR</sequence>